<dbReference type="OMA" id="TQRCIAI"/>
<feature type="domain" description="RPAP1 C-terminal" evidence="3">
    <location>
        <begin position="307"/>
        <end position="374"/>
    </location>
</feature>
<dbReference type="PANTHER" id="PTHR21483">
    <property type="entry name" value="RNA POLYMERASE II-ASSOCIATED PROTEIN 1"/>
    <property type="match status" value="1"/>
</dbReference>
<dbReference type="EMBL" id="LK052890">
    <property type="protein sequence ID" value="CDR40693.1"/>
    <property type="molecule type" value="Genomic_DNA"/>
</dbReference>
<name>A0A061AST4_CYBFA</name>
<reference evidence="7" key="2">
    <citation type="journal article" date="2017" name="Genome Announc.">
        <title>Genome sequences of Cyberlindnera fabianii 65, Pichia kudriavzevii 129, and Saccharomyces cerevisiae 131 isolated from fermented masau fruits in Zimbabwe.</title>
        <authorList>
            <person name="van Rijswijck I.M.H."/>
            <person name="Derks M.F.L."/>
            <person name="Abee T."/>
            <person name="de Ridder D."/>
            <person name="Smid E.J."/>
        </authorList>
    </citation>
    <scope>NUCLEOTIDE SEQUENCE [LARGE SCALE GENOMIC DNA]</scope>
    <source>
        <strain evidence="7">65</strain>
    </source>
</reference>
<dbReference type="EMBL" id="MPUK01000003">
    <property type="protein sequence ID" value="ONH68047.1"/>
    <property type="molecule type" value="Genomic_DNA"/>
</dbReference>
<reference evidence="5" key="1">
    <citation type="journal article" date="2014" name="Genome Announc.">
        <title>Genome sequence of the yeast Cyberlindnera fabianii (Hansenula fabianii).</title>
        <authorList>
            <person name="Freel K.C."/>
            <person name="Sarilar V."/>
            <person name="Neuveglise C."/>
            <person name="Devillers H."/>
            <person name="Friedrich A."/>
            <person name="Schacherer J."/>
        </authorList>
    </citation>
    <scope>NUCLEOTIDE SEQUENCE</scope>
    <source>
        <strain evidence="5">YJS4271</strain>
    </source>
</reference>
<feature type="region of interest" description="Disordered" evidence="2">
    <location>
        <begin position="1"/>
        <end position="78"/>
    </location>
</feature>
<gene>
    <name evidence="6" type="ORF">BON22_2128</name>
    <name evidence="5" type="ORF">CYFA0S_05e03356g</name>
</gene>
<dbReference type="Pfam" id="PF08621">
    <property type="entry name" value="RPAP1_N"/>
    <property type="match status" value="1"/>
</dbReference>
<dbReference type="VEuPathDB" id="FungiDB:BON22_2128"/>
<dbReference type="OrthoDB" id="348201at2759"/>
<dbReference type="Pfam" id="PF08620">
    <property type="entry name" value="RPAP1_C"/>
    <property type="match status" value="1"/>
</dbReference>
<protein>
    <submittedName>
        <fullName evidence="5">CYFA0S05e03356g1_1</fullName>
    </submittedName>
    <submittedName>
        <fullName evidence="6">RNA polymerase II-associated protein RBA50</fullName>
    </submittedName>
</protein>
<evidence type="ECO:0000259" key="3">
    <source>
        <dbReference type="Pfam" id="PF08620"/>
    </source>
</evidence>
<dbReference type="InterPro" id="IPR013930">
    <property type="entry name" value="RPAP1_N"/>
</dbReference>
<proteinExistence type="inferred from homology"/>
<evidence type="ECO:0000313" key="5">
    <source>
        <dbReference type="EMBL" id="CDR40693.1"/>
    </source>
</evidence>
<reference evidence="6" key="3">
    <citation type="submission" date="2017-01" db="EMBL/GenBank/DDBJ databases">
        <authorList>
            <person name="Mah S.A."/>
            <person name="Swanson W.J."/>
            <person name="Moy G.W."/>
            <person name="Vacquier V.D."/>
        </authorList>
    </citation>
    <scope>NUCLEOTIDE SEQUENCE [LARGE SCALE GENOMIC DNA]</scope>
    <source>
        <strain evidence="6">65</strain>
    </source>
</reference>
<comment type="similarity">
    <text evidence="1">Belongs to the RPAP1 family.</text>
</comment>
<feature type="compositionally biased region" description="Basic residues" evidence="2">
    <location>
        <begin position="32"/>
        <end position="44"/>
    </location>
</feature>
<feature type="compositionally biased region" description="Basic and acidic residues" evidence="2">
    <location>
        <begin position="45"/>
        <end position="60"/>
    </location>
</feature>
<feature type="domain" description="RPAP1 N-terminal" evidence="4">
    <location>
        <begin position="87"/>
        <end position="132"/>
    </location>
</feature>
<accession>A0A061AST4</accession>
<dbReference type="AlphaFoldDB" id="A0A061AST4"/>
<dbReference type="GO" id="GO:0006366">
    <property type="term" value="P:transcription by RNA polymerase II"/>
    <property type="evidence" value="ECO:0007669"/>
    <property type="project" value="InterPro"/>
</dbReference>
<organism evidence="5">
    <name type="scientific">Cyberlindnera fabianii</name>
    <name type="common">Yeast</name>
    <name type="synonym">Hansenula fabianii</name>
    <dbReference type="NCBI Taxonomy" id="36022"/>
    <lineage>
        <taxon>Eukaryota</taxon>
        <taxon>Fungi</taxon>
        <taxon>Dikarya</taxon>
        <taxon>Ascomycota</taxon>
        <taxon>Saccharomycotina</taxon>
        <taxon>Saccharomycetes</taxon>
        <taxon>Phaffomycetales</taxon>
        <taxon>Phaffomycetaceae</taxon>
        <taxon>Cyberlindnera</taxon>
    </lineage>
</organism>
<evidence type="ECO:0000259" key="4">
    <source>
        <dbReference type="Pfam" id="PF08621"/>
    </source>
</evidence>
<evidence type="ECO:0000256" key="2">
    <source>
        <dbReference type="SAM" id="MobiDB-lite"/>
    </source>
</evidence>
<evidence type="ECO:0000313" key="6">
    <source>
        <dbReference type="EMBL" id="ONH68047.1"/>
    </source>
</evidence>
<keyword evidence="7" id="KW-1185">Reference proteome</keyword>
<dbReference type="InterPro" id="IPR013929">
    <property type="entry name" value="RPAP1_C"/>
</dbReference>
<evidence type="ECO:0000313" key="7">
    <source>
        <dbReference type="Proteomes" id="UP000189513"/>
    </source>
</evidence>
<dbReference type="PANTHER" id="PTHR21483:SF18">
    <property type="entry name" value="RNA POLYMERASE II-ASSOCIATED PROTEIN 1"/>
    <property type="match status" value="1"/>
</dbReference>
<dbReference type="InterPro" id="IPR039913">
    <property type="entry name" value="RPAP1/Rba50"/>
</dbReference>
<evidence type="ECO:0000256" key="1">
    <source>
        <dbReference type="ARBA" id="ARBA00009953"/>
    </source>
</evidence>
<dbReference type="Proteomes" id="UP000189513">
    <property type="component" value="Unassembled WGS sequence"/>
</dbReference>
<sequence>MDLLGEIVEKEVEAPVAPSFRAGQPTGGFPKPRPKSAWKARQEKKRQEDQQDVKKSKDGYEIDETTGMKRLPKEKQNMDYSGMSEAERIHMENIEILSKMSDEQRAREKEELLGTMDPNILQALLRRTEKKEEELKGKNAKKDMEFEGYGTWIGGGRNGEEWMEPRLDKDRVDEALGIKSLPADGLSDALEKKVRFDSVTQVKYEEDPIDDGWEDVEDLDEIAPASYQLAQEASNVPLEEAMNTVHFPKPAPVEEDDYKIDINDPDFQEKLHEKYFPDLPKDTEKLKWMEPMPEIDTSSLVFDNVSDLRFDFKGNLMVPGANKTIDISKGLHHHSDTPSLAGYTMMELARLARSTVPGQRCIAIQTLGRILHKLGKGKYNIVPEFVSEENDEPVEADADTVKKAATEFDQMFWGMIDELRIIETLEEAADENLTRNLSVRSYATEALWLWKQGGGNKRHAT</sequence>